<comment type="caution">
    <text evidence="1">The sequence shown here is derived from an EMBL/GenBank/DDBJ whole genome shotgun (WGS) entry which is preliminary data.</text>
</comment>
<proteinExistence type="predicted"/>
<protein>
    <submittedName>
        <fullName evidence="1">Uncharacterized protein</fullName>
    </submittedName>
</protein>
<dbReference type="AlphaFoldDB" id="A0A540N8Y3"/>
<reference evidence="1 2" key="1">
    <citation type="journal article" date="2019" name="G3 (Bethesda)">
        <title>Sequencing of a Wild Apple (Malus baccata) Genome Unravels the Differences Between Cultivated and Wild Apple Species Regarding Disease Resistance and Cold Tolerance.</title>
        <authorList>
            <person name="Chen X."/>
        </authorList>
    </citation>
    <scope>NUCLEOTIDE SEQUENCE [LARGE SCALE GENOMIC DNA]</scope>
    <source>
        <strain evidence="2">cv. Shandingzi</strain>
        <tissue evidence="1">Leaves</tissue>
    </source>
</reference>
<organism evidence="1 2">
    <name type="scientific">Malus baccata</name>
    <name type="common">Siberian crab apple</name>
    <name type="synonym">Pyrus baccata</name>
    <dbReference type="NCBI Taxonomy" id="106549"/>
    <lineage>
        <taxon>Eukaryota</taxon>
        <taxon>Viridiplantae</taxon>
        <taxon>Streptophyta</taxon>
        <taxon>Embryophyta</taxon>
        <taxon>Tracheophyta</taxon>
        <taxon>Spermatophyta</taxon>
        <taxon>Magnoliopsida</taxon>
        <taxon>eudicotyledons</taxon>
        <taxon>Gunneridae</taxon>
        <taxon>Pentapetalae</taxon>
        <taxon>rosids</taxon>
        <taxon>fabids</taxon>
        <taxon>Rosales</taxon>
        <taxon>Rosaceae</taxon>
        <taxon>Amygdaloideae</taxon>
        <taxon>Maleae</taxon>
        <taxon>Malus</taxon>
    </lineage>
</organism>
<dbReference type="Proteomes" id="UP000315295">
    <property type="component" value="Unassembled WGS sequence"/>
</dbReference>
<dbReference type="EMBL" id="VIEB01000084">
    <property type="protein sequence ID" value="TQE07512.1"/>
    <property type="molecule type" value="Genomic_DNA"/>
</dbReference>
<accession>A0A540N8Y3</accession>
<keyword evidence="2" id="KW-1185">Reference proteome</keyword>
<evidence type="ECO:0000313" key="2">
    <source>
        <dbReference type="Proteomes" id="UP000315295"/>
    </source>
</evidence>
<name>A0A540N8Y3_MALBA</name>
<gene>
    <name evidence="1" type="ORF">C1H46_006832</name>
</gene>
<sequence>MTRIMKVSELSSFNKIDKFRQVSVQVQDMECISASTNTALFSQQHHHQCLKEMGREGSDEVQFSRVPGEVQEPLFHFRLHAYLALTPPTSRIARLTTPRFYLL</sequence>
<evidence type="ECO:0000313" key="1">
    <source>
        <dbReference type="EMBL" id="TQE07512.1"/>
    </source>
</evidence>